<comment type="caution">
    <text evidence="1">The sequence shown here is derived from an EMBL/GenBank/DDBJ whole genome shotgun (WGS) entry which is preliminary data.</text>
</comment>
<keyword evidence="2" id="KW-1185">Reference proteome</keyword>
<reference evidence="2" key="1">
    <citation type="journal article" date="2019" name="Int. J. Syst. Evol. Microbiol.">
        <title>The Global Catalogue of Microorganisms (GCM) 10K type strain sequencing project: providing services to taxonomists for standard genome sequencing and annotation.</title>
        <authorList>
            <consortium name="The Broad Institute Genomics Platform"/>
            <consortium name="The Broad Institute Genome Sequencing Center for Infectious Disease"/>
            <person name="Wu L."/>
            <person name="Ma J."/>
        </authorList>
    </citation>
    <scope>NUCLEOTIDE SEQUENCE [LARGE SCALE GENOMIC DNA]</scope>
    <source>
        <strain evidence="2">JCM 18325</strain>
    </source>
</reference>
<dbReference type="Proteomes" id="UP001501433">
    <property type="component" value="Unassembled WGS sequence"/>
</dbReference>
<evidence type="ECO:0000313" key="2">
    <source>
        <dbReference type="Proteomes" id="UP001501433"/>
    </source>
</evidence>
<evidence type="ECO:0008006" key="3">
    <source>
        <dbReference type="Google" id="ProtNLM"/>
    </source>
</evidence>
<accession>A0ABP9CPF3</accession>
<name>A0ABP9CPF3_9FLAO</name>
<dbReference type="EMBL" id="BAABJW010000003">
    <property type="protein sequence ID" value="GAA4813068.1"/>
    <property type="molecule type" value="Genomic_DNA"/>
</dbReference>
<organism evidence="1 2">
    <name type="scientific">Litoribaculum gwangyangense</name>
    <dbReference type="NCBI Taxonomy" id="1130722"/>
    <lineage>
        <taxon>Bacteria</taxon>
        <taxon>Pseudomonadati</taxon>
        <taxon>Bacteroidota</taxon>
        <taxon>Flavobacteriia</taxon>
        <taxon>Flavobacteriales</taxon>
        <taxon>Flavobacteriaceae</taxon>
        <taxon>Litoribaculum</taxon>
    </lineage>
</organism>
<dbReference type="RefSeq" id="WP_345276915.1">
    <property type="nucleotide sequence ID" value="NZ_BAABJW010000003.1"/>
</dbReference>
<proteinExistence type="predicted"/>
<evidence type="ECO:0000313" key="1">
    <source>
        <dbReference type="EMBL" id="GAA4813068.1"/>
    </source>
</evidence>
<sequence>MEELINLINQYPGLSKSKVSLSDLDVAHRVFFNWKDKGIIDYEHQMSDEDIANKVTRKKVVLNAFEALWVLIIKELRSFNVGLSTIKELKTFLFTVPDFNFMKEMSKDDIMEIGRIAFDHEVNTFLNAFNIDIHGMVDFVQNSPDSTKIYYSPMGTLINAILLSGQSPSIFIFKKPSETKLSFEVFNPTLESLYYQQTDEDYKTEIIQGLVEHSVINIPIRPLFERFFENKSLLKYSKDFGLLSTNELKILKILRSRNFDKIIIYKNNDQQITIESTSSVEVLGHQATELNKILGLNDYERAEIFYRNNKNVILRKTKKTKIDLGNP</sequence>
<protein>
    <recommendedName>
        <fullName evidence="3">DUF4868 domain-containing protein</fullName>
    </recommendedName>
</protein>
<gene>
    <name evidence="1" type="ORF">GCM10023330_20850</name>
</gene>